<name>A0ABZ0YIU1_9GAMM</name>
<dbReference type="EC" id="2.8.3.8" evidence="3"/>
<dbReference type="InterPro" id="IPR004165">
    <property type="entry name" value="CoA_trans_fam_I"/>
</dbReference>
<protein>
    <recommendedName>
        <fullName evidence="3">Acetate CoA-transferase YdiF</fullName>
        <ecNumber evidence="3">2.8.3.8</ecNumber>
    </recommendedName>
</protein>
<evidence type="ECO:0000313" key="5">
    <source>
        <dbReference type="Proteomes" id="UP001324794"/>
    </source>
</evidence>
<dbReference type="PANTHER" id="PTHR43293">
    <property type="entry name" value="ACETATE COA-TRANSFERASE YDIF"/>
    <property type="match status" value="1"/>
</dbReference>
<dbReference type="PANTHER" id="PTHR43293:SF1">
    <property type="entry name" value="ACETATE COA-TRANSFERASE YDIF"/>
    <property type="match status" value="1"/>
</dbReference>
<sequence>MKVITAEQASQLINSETTLSTGGFGSCGHPEALTAALAKRFVETGHPQNLTLIFAAGQGDKGERGLNRLAIPGLIKRVIGGYWALTPMLGTLALSGKIEAHNWPQGVISHLYRKIAAGAPGVITKLGLGTFIDPDQDGGRIDCQDTSSLVRKILLEGESYLLYPTLPINCVFIRGTRCDSRGNLSMEAEASFHDSLTQAMAARNSGGIVIAQVEEVCESEELSLNDIRVPGILIDFVVISEKHHHWQTYGTQYNADFVSRPKAIESHKGLPEKISVAKRIIAQRALMEIEKFDEPVVNLGIGLPEKIATVARDAGMQNLGLTVESGAIGGFPAGDMSFGASMSPEAIIDQPSIFDFYNGGGIDIAFLGFAEVGAGGHVNVAKLGKRINGVGGFVNIAEAARNLVFCGTFTAGGLETHCANGRLIILKEGCIRKFRVDVEKICFNAHAAAPQKGMVLYVTERCVLRWQSGQLLLIEIAPGIDLVQDILNQSDTPIKVSSTLKLMPAALFETTQAVTATSV</sequence>
<dbReference type="GO" id="GO:0016740">
    <property type="term" value="F:transferase activity"/>
    <property type="evidence" value="ECO:0007669"/>
    <property type="project" value="UniProtKB-KW"/>
</dbReference>
<keyword evidence="2 3" id="KW-0808">Transferase</keyword>
<dbReference type="InterPro" id="IPR037171">
    <property type="entry name" value="NagB/RpiA_transferase-like"/>
</dbReference>
<keyword evidence="5" id="KW-1185">Reference proteome</keyword>
<dbReference type="InterPro" id="IPR014388">
    <property type="entry name" value="3-oxoacid_CoA-transferase"/>
</dbReference>
<proteinExistence type="inferred from homology"/>
<dbReference type="Pfam" id="PF01144">
    <property type="entry name" value="CoA_trans"/>
    <property type="match status" value="1"/>
</dbReference>
<comment type="similarity">
    <text evidence="1 3">Belongs to the 3-oxoacid CoA-transferase family.</text>
</comment>
<comment type="function">
    <text evidence="3">CoA transferase having broad substrate specificity for short-chain acyl-CoA thioesters with the activity decreasing when the length of the carboxylic acid chain exceeds four carbons.</text>
</comment>
<evidence type="ECO:0000256" key="2">
    <source>
        <dbReference type="ARBA" id="ARBA00022679"/>
    </source>
</evidence>
<gene>
    <name evidence="4" type="ORF">SR894_13555</name>
</gene>
<dbReference type="Proteomes" id="UP001324794">
    <property type="component" value="Chromosome"/>
</dbReference>
<comment type="catalytic activity">
    <reaction evidence="3">
        <text>an acyl-CoA + acetate = a carboxylate + acetyl-CoA</text>
        <dbReference type="Rhea" id="RHEA:13381"/>
        <dbReference type="ChEBI" id="CHEBI:29067"/>
        <dbReference type="ChEBI" id="CHEBI:30089"/>
        <dbReference type="ChEBI" id="CHEBI:57288"/>
        <dbReference type="ChEBI" id="CHEBI:58342"/>
        <dbReference type="EC" id="2.8.3.8"/>
    </reaction>
</comment>
<dbReference type="PIRSF" id="PIRSF000858">
    <property type="entry name" value="SCOT-t"/>
    <property type="match status" value="1"/>
</dbReference>
<dbReference type="SMART" id="SM00882">
    <property type="entry name" value="CoA_trans"/>
    <property type="match status" value="2"/>
</dbReference>
<reference evidence="4 5" key="1">
    <citation type="submission" date="2023-11" db="EMBL/GenBank/DDBJ databases">
        <title>MicrobeMod: A computational toolkit for identifying prokaryotic methylation and restriction-modification with nanopore sequencing.</title>
        <authorList>
            <person name="Crits-Christoph A."/>
            <person name="Kang S.C."/>
            <person name="Lee H."/>
            <person name="Ostrov N."/>
        </authorList>
    </citation>
    <scope>NUCLEOTIDE SEQUENCE [LARGE SCALE GENOMIC DNA]</scope>
    <source>
        <strain evidence="4 5">ATCC BAA-805</strain>
    </source>
</reference>
<evidence type="ECO:0000256" key="1">
    <source>
        <dbReference type="ARBA" id="ARBA00007154"/>
    </source>
</evidence>
<accession>A0ABZ0YIU1</accession>
<dbReference type="PROSITE" id="PS51257">
    <property type="entry name" value="PROKAR_LIPOPROTEIN"/>
    <property type="match status" value="1"/>
</dbReference>
<dbReference type="SUPFAM" id="SSF100950">
    <property type="entry name" value="NagB/RpiA/CoA transferase-like"/>
    <property type="match status" value="2"/>
</dbReference>
<organism evidence="4 5">
    <name type="scientific">Vreelandella neptunia</name>
    <dbReference type="NCBI Taxonomy" id="115551"/>
    <lineage>
        <taxon>Bacteria</taxon>
        <taxon>Pseudomonadati</taxon>
        <taxon>Pseudomonadota</taxon>
        <taxon>Gammaproteobacteria</taxon>
        <taxon>Oceanospirillales</taxon>
        <taxon>Halomonadaceae</taxon>
        <taxon>Vreelandella</taxon>
    </lineage>
</organism>
<evidence type="ECO:0000313" key="4">
    <source>
        <dbReference type="EMBL" id="WQH11182.1"/>
    </source>
</evidence>
<evidence type="ECO:0000256" key="3">
    <source>
        <dbReference type="PIRNR" id="PIRNR000858"/>
    </source>
</evidence>
<dbReference type="RefSeq" id="WP_133730139.1">
    <property type="nucleotide sequence ID" value="NZ_CP140255.1"/>
</dbReference>
<dbReference type="EMBL" id="CP140255">
    <property type="protein sequence ID" value="WQH11182.1"/>
    <property type="molecule type" value="Genomic_DNA"/>
</dbReference>
<dbReference type="Gene3D" id="3.40.1080.10">
    <property type="entry name" value="Glutaconate Coenzyme A-transferase"/>
    <property type="match status" value="2"/>
</dbReference>